<keyword evidence="2" id="KW-1185">Reference proteome</keyword>
<name>A0A4R4E5Z9_9BACT</name>
<dbReference type="AlphaFoldDB" id="A0A4R4E5Z9"/>
<dbReference type="GO" id="GO:0004180">
    <property type="term" value="F:carboxypeptidase activity"/>
    <property type="evidence" value="ECO:0007669"/>
    <property type="project" value="UniProtKB-KW"/>
</dbReference>
<dbReference type="SUPFAM" id="SSF49464">
    <property type="entry name" value="Carboxypeptidase regulatory domain-like"/>
    <property type="match status" value="1"/>
</dbReference>
<accession>A0A4R4E5Z9</accession>
<keyword evidence="1" id="KW-0121">Carboxypeptidase</keyword>
<keyword evidence="1" id="KW-0378">Hydrolase</keyword>
<dbReference type="EMBL" id="SKFH01000001">
    <property type="protein sequence ID" value="TCZ74909.1"/>
    <property type="molecule type" value="Genomic_DNA"/>
</dbReference>
<keyword evidence="1" id="KW-0645">Protease</keyword>
<dbReference type="RefSeq" id="WP_131850264.1">
    <property type="nucleotide sequence ID" value="NZ_SKFH01000001.1"/>
</dbReference>
<comment type="caution">
    <text evidence="1">The sequence shown here is derived from an EMBL/GenBank/DDBJ whole genome shotgun (WGS) entry which is preliminary data.</text>
</comment>
<proteinExistence type="predicted"/>
<organism evidence="1 2">
    <name type="scientific">Flaviaesturariibacter aridisoli</name>
    <dbReference type="NCBI Taxonomy" id="2545761"/>
    <lineage>
        <taxon>Bacteria</taxon>
        <taxon>Pseudomonadati</taxon>
        <taxon>Bacteroidota</taxon>
        <taxon>Chitinophagia</taxon>
        <taxon>Chitinophagales</taxon>
        <taxon>Chitinophagaceae</taxon>
        <taxon>Flaviaestuariibacter</taxon>
    </lineage>
</organism>
<reference evidence="1 2" key="1">
    <citation type="submission" date="2019-03" db="EMBL/GenBank/DDBJ databases">
        <authorList>
            <person name="Kim M.K.M."/>
        </authorList>
    </citation>
    <scope>NUCLEOTIDE SEQUENCE [LARGE SCALE GENOMIC DNA]</scope>
    <source>
        <strain evidence="1 2">17J68-15</strain>
    </source>
</reference>
<gene>
    <name evidence="1" type="ORF">E0486_00980</name>
</gene>
<dbReference type="Gene3D" id="2.60.40.1120">
    <property type="entry name" value="Carboxypeptidase-like, regulatory domain"/>
    <property type="match status" value="1"/>
</dbReference>
<dbReference type="InterPro" id="IPR008969">
    <property type="entry name" value="CarboxyPept-like_regulatory"/>
</dbReference>
<dbReference type="OrthoDB" id="1325392at2"/>
<dbReference type="Proteomes" id="UP000295164">
    <property type="component" value="Unassembled WGS sequence"/>
</dbReference>
<evidence type="ECO:0000313" key="2">
    <source>
        <dbReference type="Proteomes" id="UP000295164"/>
    </source>
</evidence>
<evidence type="ECO:0000313" key="1">
    <source>
        <dbReference type="EMBL" id="TCZ74909.1"/>
    </source>
</evidence>
<sequence length="296" mass="32135">MNKRNLARVGMLDVMLLFFLKYAATIDRLPALRAAVNRFIDFLKQTKRAMEEEKLVSSGITTDKEKQRDLLSKDTLVIAGAAAALAHEKGDAVLEGEMTLSRRDLDRLPGADFLAKVRRVATVASGQLASLEDYGIRAAVLNSFNTLADIYDGKAPAPRAAINLRSDAGELAAELVAQTNAILKKTIDKLVLQFEKTDPEFYAQYWKSRIIVDAATSGTSLVIDVSGPDAQPLAAAEVRIEGTGVKGITDAHGKCILKDLEPGTKKITIAHRDYTQKTLEDVKLKAGKSNKVKAAL</sequence>
<protein>
    <submittedName>
        <fullName evidence="1">Carboxypeptidase regulatory-like domain-containing protein</fullName>
    </submittedName>
</protein>